<keyword evidence="1" id="KW-0812">Transmembrane</keyword>
<dbReference type="EMBL" id="LR593886">
    <property type="protein sequence ID" value="VTR99422.1"/>
    <property type="molecule type" value="Genomic_DNA"/>
</dbReference>
<feature type="transmembrane region" description="Helical" evidence="1">
    <location>
        <begin position="36"/>
        <end position="54"/>
    </location>
</feature>
<dbReference type="Proteomes" id="UP000464178">
    <property type="component" value="Chromosome"/>
</dbReference>
<evidence type="ECO:0000313" key="3">
    <source>
        <dbReference type="EMBL" id="VTR99422.1"/>
    </source>
</evidence>
<organism evidence="3 4">
    <name type="scientific">Gemmata massiliana</name>
    <dbReference type="NCBI Taxonomy" id="1210884"/>
    <lineage>
        <taxon>Bacteria</taxon>
        <taxon>Pseudomonadati</taxon>
        <taxon>Planctomycetota</taxon>
        <taxon>Planctomycetia</taxon>
        <taxon>Gemmatales</taxon>
        <taxon>Gemmataceae</taxon>
        <taxon>Gemmata</taxon>
    </lineage>
</organism>
<feature type="transmembrane region" description="Helical" evidence="1">
    <location>
        <begin position="175"/>
        <end position="194"/>
    </location>
</feature>
<keyword evidence="1" id="KW-0472">Membrane</keyword>
<dbReference type="KEGG" id="gms:SOIL9_85230"/>
<feature type="transmembrane region" description="Helical" evidence="1">
    <location>
        <begin position="93"/>
        <end position="121"/>
    </location>
</feature>
<feature type="transmembrane region" description="Helical" evidence="1">
    <location>
        <begin position="133"/>
        <end position="155"/>
    </location>
</feature>
<name>A0A6P2DC62_9BACT</name>
<accession>A0A6P2DC62</accession>
<keyword evidence="1" id="KW-1133">Transmembrane helix</keyword>
<keyword evidence="4" id="KW-1185">Reference proteome</keyword>
<feature type="transmembrane region" description="Helical" evidence="1">
    <location>
        <begin position="215"/>
        <end position="234"/>
    </location>
</feature>
<dbReference type="RefSeq" id="WP_162671879.1">
    <property type="nucleotide sequence ID" value="NZ_LR593886.1"/>
</dbReference>
<reference evidence="3 4" key="1">
    <citation type="submission" date="2019-05" db="EMBL/GenBank/DDBJ databases">
        <authorList>
            <consortium name="Science for Life Laboratories"/>
        </authorList>
    </citation>
    <scope>NUCLEOTIDE SEQUENCE [LARGE SCALE GENOMIC DNA]</scope>
    <source>
        <strain evidence="3">Soil9</strain>
    </source>
</reference>
<feature type="transmembrane region" description="Helical" evidence="1">
    <location>
        <begin position="697"/>
        <end position="718"/>
    </location>
</feature>
<dbReference type="InterPro" id="IPR055396">
    <property type="entry name" value="DUF7088"/>
</dbReference>
<sequence>MQPTPTEPVPSAPGAAPSFAAPLVEFVRRDRQTTGFILLALSVALLALCAWTVVKTVRASGETEPEKQQKKADDPFAFEDAPLKAHNPNRVEYIAGAVLAGAAFLTAAAAAVWLLVSIPPLSEARQRTDARTLILAVSGVLGGLLILGGIWYAYLWIGGSLTEWTDKGQKKQAKWVLYPLMMIACGAALMFIGAQPARAEERSNRALRQWVYGSNLGLSVLLLIVALLVVNLIVGPRLPNKLDTTSEGFYSLAPGTKEFLTRLDQPVTAYAVLSESGSRTAEDIRRLVQNCQDASGGKFQVRIISPTANKGEYRTLAGKYPVLEVNDFGVLLTVGEDEKRHSFIREDEFTQRDTAQAPGADAGRSFIGEARLMRELLFLSENEKKAVVYFTQSAGELDVSGAPNEDLRPSASASRLRAFLERNYLEVKPLKFDPASPKVPDDATVVVVAEPQSPLSEAHVGALRQYMTEPRGGKKGKLVVLAGPRFGPNDKVLRTGLEPLLAEFNVRLGERVVVGEETRELDPFTQYVGFTEAARRAKHPVAITLGEKVVFVAPLWRPVVALRQGAPAYQAVPLLATTSGRFNWLEDERPRDLSRIFDEFRTHPEIRAVKELTENSRPVGAVVSEGESGRLAVFGNGLIVSDAVGRQSQQSGDPITFDLVGGTIDWLRDRPSFGIGVESKKYKTVLFPATADETRGLWVPLFFSLIAIGGLGASVWVVRRR</sequence>
<evidence type="ECO:0000256" key="1">
    <source>
        <dbReference type="SAM" id="Phobius"/>
    </source>
</evidence>
<gene>
    <name evidence="3" type="ORF">SOIL9_85230</name>
</gene>
<protein>
    <recommendedName>
        <fullName evidence="2">DUF7088 domain-containing protein</fullName>
    </recommendedName>
</protein>
<evidence type="ECO:0000259" key="2">
    <source>
        <dbReference type="Pfam" id="PF23357"/>
    </source>
</evidence>
<proteinExistence type="predicted"/>
<feature type="domain" description="DUF7088" evidence="2">
    <location>
        <begin position="247"/>
        <end position="311"/>
    </location>
</feature>
<dbReference type="AlphaFoldDB" id="A0A6P2DC62"/>
<dbReference type="Pfam" id="PF23357">
    <property type="entry name" value="DUF7088"/>
    <property type="match status" value="1"/>
</dbReference>
<evidence type="ECO:0000313" key="4">
    <source>
        <dbReference type="Proteomes" id="UP000464178"/>
    </source>
</evidence>